<protein>
    <submittedName>
        <fullName evidence="1">Uncharacterized protein</fullName>
    </submittedName>
</protein>
<accession>A0A0K2FNA5</accession>
<organism evidence="1 2">
    <name type="scientific">Mycobacterium phage HyRo</name>
    <dbReference type="NCBI Taxonomy" id="1698710"/>
    <lineage>
        <taxon>Viruses</taxon>
        <taxon>Duplodnaviria</taxon>
        <taxon>Heunggongvirae</taxon>
        <taxon>Uroviricota</taxon>
        <taxon>Caudoviricetes</taxon>
        <taxon>Ceeclamvirinae</taxon>
        <taxon>Bixzunavirus</taxon>
        <taxon>Bixzunavirus hyro</taxon>
    </lineage>
</organism>
<dbReference type="Proteomes" id="UP000201904">
    <property type="component" value="Segment"/>
</dbReference>
<dbReference type="RefSeq" id="YP_009204654.1">
    <property type="nucleotide sequence ID" value="NC_028869.1"/>
</dbReference>
<keyword evidence="2" id="KW-1185">Reference proteome</keyword>
<gene>
    <name evidence="1" type="ORF">HYRO_92</name>
</gene>
<dbReference type="KEGG" id="vg:26631231"/>
<sequence length="305" mass="34863">MATCEVCTKEFTPPTKYNQAKTCSKECRYELSARRNREKQGAHYLGKTCPQCGEKFDGKSTFCGRVCSNKYRSGDRHPRATRVFPPCKVCGEPTQHTQRATCPEHRRGHEPQTEKVCPCGASTGSFIRLYCSDEHRVLYGKKKTPTLMVEHTCLGCGEKFERPHHYPGKKKYCSVRCQHKEQKKTTDVGALLNDKGTLIFRSTWEMRFYCACLRFDIPIRSYDGPDIETSQGVYRPDFIIGKPNEERVVDVKGWLRPESEVKCREAGVHLVTKQELLRLESGDSLDAHRALLWNSGMNTHTAPLY</sequence>
<dbReference type="EMBL" id="KT281790">
    <property type="protein sequence ID" value="ALA48283.1"/>
    <property type="molecule type" value="Genomic_DNA"/>
</dbReference>
<evidence type="ECO:0000313" key="1">
    <source>
        <dbReference type="EMBL" id="ALA48283.1"/>
    </source>
</evidence>
<name>A0A0K2FNA5_9CAUD</name>
<reference evidence="1 2" key="1">
    <citation type="submission" date="2015-07" db="EMBL/GenBank/DDBJ databases">
        <authorList>
            <person name="Rodel H."/>
            <person name="Hlope Z.R."/>
            <person name="Mbambo L.M."/>
            <person name="Mkhwanazi N.P."/>
            <person name="Mvuna L.D."/>
            <person name="Ncobeni N.P."/>
            <person name="Larsen M.H."/>
            <person name="Russell D.A."/>
            <person name="Bowman C.A."/>
            <person name="Pope W.H."/>
            <person name="Mavrich T.N."/>
            <person name="Guerrero C.A."/>
            <person name="Jacobs-Sera D."/>
            <person name="Hendrix R.W."/>
            <person name="Hatfull G.F."/>
        </authorList>
    </citation>
    <scope>NUCLEOTIDE SEQUENCE [LARGE SCALE GENOMIC DNA]</scope>
</reference>
<evidence type="ECO:0000313" key="2">
    <source>
        <dbReference type="Proteomes" id="UP000201904"/>
    </source>
</evidence>
<dbReference type="GeneID" id="26631231"/>
<proteinExistence type="predicted"/>